<evidence type="ECO:0000256" key="2">
    <source>
        <dbReference type="ARBA" id="ARBA00002923"/>
    </source>
</evidence>
<organism evidence="13 14">
    <name type="scientific">Chelativorans petroleitrophicus</name>
    <dbReference type="NCBI Taxonomy" id="2975484"/>
    <lineage>
        <taxon>Bacteria</taxon>
        <taxon>Pseudomonadati</taxon>
        <taxon>Pseudomonadota</taxon>
        <taxon>Alphaproteobacteria</taxon>
        <taxon>Hyphomicrobiales</taxon>
        <taxon>Phyllobacteriaceae</taxon>
        <taxon>Chelativorans</taxon>
    </lineage>
</organism>
<dbReference type="RefSeq" id="WP_261515631.1">
    <property type="nucleotide sequence ID" value="NZ_JAODNV010000010.1"/>
</dbReference>
<dbReference type="Pfam" id="PF03331">
    <property type="entry name" value="LpxC"/>
    <property type="match status" value="1"/>
</dbReference>
<feature type="active site" description="Proton donor" evidence="12">
    <location>
        <position position="279"/>
    </location>
</feature>
<gene>
    <name evidence="12 13" type="primary">lpxC</name>
    <name evidence="13" type="ORF">NYR54_09925</name>
</gene>
<evidence type="ECO:0000256" key="3">
    <source>
        <dbReference type="ARBA" id="ARBA00005002"/>
    </source>
</evidence>
<name>A0A9X3B9L1_9HYPH</name>
<evidence type="ECO:0000256" key="7">
    <source>
        <dbReference type="ARBA" id="ARBA00022723"/>
    </source>
</evidence>
<evidence type="ECO:0000256" key="6">
    <source>
        <dbReference type="ARBA" id="ARBA00022556"/>
    </source>
</evidence>
<dbReference type="InterPro" id="IPR004463">
    <property type="entry name" value="UDP-acyl_GlcNac_deAcase"/>
</dbReference>
<dbReference type="InterPro" id="IPR020568">
    <property type="entry name" value="Ribosomal_Su5_D2-typ_SF"/>
</dbReference>
<evidence type="ECO:0000256" key="1">
    <source>
        <dbReference type="ARBA" id="ARBA00001947"/>
    </source>
</evidence>
<evidence type="ECO:0000313" key="13">
    <source>
        <dbReference type="EMBL" id="MCT8990606.1"/>
    </source>
</evidence>
<evidence type="ECO:0000256" key="12">
    <source>
        <dbReference type="HAMAP-Rule" id="MF_00388"/>
    </source>
</evidence>
<reference evidence="13" key="1">
    <citation type="submission" date="2022-08" db="EMBL/GenBank/DDBJ databases">
        <title>Chelativorans sichuanense sp. nov., a paraffin oil-degrading bacterium isolated from a mixture of oil-based drill cuttings and paddy soil.</title>
        <authorList>
            <person name="Yu J."/>
            <person name="Liu H."/>
            <person name="Chen Q."/>
        </authorList>
    </citation>
    <scope>NUCLEOTIDE SEQUENCE</scope>
    <source>
        <strain evidence="13">SCAU 2101</strain>
    </source>
</reference>
<evidence type="ECO:0000256" key="5">
    <source>
        <dbReference type="ARBA" id="ARBA00022516"/>
    </source>
</evidence>
<evidence type="ECO:0000256" key="11">
    <source>
        <dbReference type="ARBA" id="ARBA00024535"/>
    </source>
</evidence>
<comment type="catalytic activity">
    <reaction evidence="11 12">
        <text>a UDP-3-O-[(3R)-3-hydroxyacyl]-N-acetyl-alpha-D-glucosamine + H2O = a UDP-3-O-[(3R)-3-hydroxyacyl]-alpha-D-glucosamine + acetate</text>
        <dbReference type="Rhea" id="RHEA:67816"/>
        <dbReference type="ChEBI" id="CHEBI:15377"/>
        <dbReference type="ChEBI" id="CHEBI:30089"/>
        <dbReference type="ChEBI" id="CHEBI:137740"/>
        <dbReference type="ChEBI" id="CHEBI:173225"/>
        <dbReference type="EC" id="3.5.1.108"/>
    </reaction>
</comment>
<dbReference type="InterPro" id="IPR011334">
    <property type="entry name" value="UDP-acyl_GlcNac_deAcase_C"/>
</dbReference>
<dbReference type="GO" id="GO:0046872">
    <property type="term" value="F:metal ion binding"/>
    <property type="evidence" value="ECO:0007669"/>
    <property type="project" value="UniProtKB-KW"/>
</dbReference>
<dbReference type="Gene3D" id="3.30.1700.10">
    <property type="entry name" value="lpxc deacetylase, domain 2"/>
    <property type="match status" value="1"/>
</dbReference>
<comment type="caution">
    <text evidence="13">The sequence shown here is derived from an EMBL/GenBank/DDBJ whole genome shotgun (WGS) entry which is preliminary data.</text>
</comment>
<evidence type="ECO:0000256" key="9">
    <source>
        <dbReference type="ARBA" id="ARBA00022833"/>
    </source>
</evidence>
<dbReference type="GO" id="GO:0103117">
    <property type="term" value="F:UDP-3-O-acyl-N-acetylglucosamine deacetylase activity"/>
    <property type="evidence" value="ECO:0007669"/>
    <property type="project" value="UniProtKB-UniRule"/>
</dbReference>
<keyword evidence="5 12" id="KW-0444">Lipid biosynthesis</keyword>
<accession>A0A9X3B9L1</accession>
<feature type="binding site" evidence="12">
    <location>
        <position position="252"/>
    </location>
    <ligand>
        <name>Zn(2+)</name>
        <dbReference type="ChEBI" id="CHEBI:29105"/>
    </ligand>
</feature>
<evidence type="ECO:0000256" key="4">
    <source>
        <dbReference type="ARBA" id="ARBA00012745"/>
    </source>
</evidence>
<comment type="cofactor">
    <cofactor evidence="1 12">
        <name>Zn(2+)</name>
        <dbReference type="ChEBI" id="CHEBI:29105"/>
    </cofactor>
</comment>
<dbReference type="HAMAP" id="MF_00388">
    <property type="entry name" value="LpxC"/>
    <property type="match status" value="1"/>
</dbReference>
<feature type="binding site" evidence="12">
    <location>
        <position position="94"/>
    </location>
    <ligand>
        <name>Zn(2+)</name>
        <dbReference type="ChEBI" id="CHEBI:29105"/>
    </ligand>
</feature>
<dbReference type="EC" id="3.5.1.108" evidence="4 12"/>
<comment type="pathway">
    <text evidence="3 12">Glycolipid biosynthesis; lipid IV(A) biosynthesis; lipid IV(A) from (3R)-3-hydroxytetradecanoyl-[acyl-carrier-protein] and UDP-N-acetyl-alpha-D-glucosamine: step 2/6.</text>
</comment>
<dbReference type="GO" id="GO:0009245">
    <property type="term" value="P:lipid A biosynthetic process"/>
    <property type="evidence" value="ECO:0007669"/>
    <property type="project" value="UniProtKB-UniRule"/>
</dbReference>
<keyword evidence="8 12" id="KW-0378">Hydrolase</keyword>
<keyword evidence="9 12" id="KW-0862">Zinc</keyword>
<keyword evidence="6 12" id="KW-0441">Lipid A biosynthesis</keyword>
<sequence length="325" mass="35215">MTHAERAGLSGVKLFEYQSTLRSRCSLEGVGVHTGAAVSIHFMPAEPDTGIVFRRVDEQASGKAIRALATEVGATDLCTGLGNPAGDHVATVEHLMAALMAMGIDNVAIEIDGPEVPIMDGSANAFVEAFRNAGIRQLSEKRRYIRIVKPVRIDIGSSWAEFRPYDGTRFEIEIDFDSPAIGHQFLAVDVTPESFAREIGPARTFGFIRDVERLWAAGYALGSSLENSVVIGDDHRVINAGGLRFENEFVRHKMLDAVGDLALAGARFIGCFRSYRGGHRVNAAALRHLLSDRSAFEVVETTRRGPGRAAEMVAVSSAVHAPWVI</sequence>
<keyword evidence="14" id="KW-1185">Reference proteome</keyword>
<dbReference type="GO" id="GO:0016020">
    <property type="term" value="C:membrane"/>
    <property type="evidence" value="ECO:0007669"/>
    <property type="project" value="GOC"/>
</dbReference>
<evidence type="ECO:0000313" key="14">
    <source>
        <dbReference type="Proteomes" id="UP001149009"/>
    </source>
</evidence>
<protein>
    <recommendedName>
        <fullName evidence="4 12">UDP-3-O-acyl-N-acetylglucosamine deacetylase</fullName>
        <shortName evidence="12">UDP-3-O-acyl-GlcNAc deacetylase</shortName>
        <ecNumber evidence="4 12">3.5.1.108</ecNumber>
    </recommendedName>
    <alternativeName>
        <fullName evidence="12">UDP-3-O-[R-3-hydroxymyristoyl]-N-acetylglucosamine deacetylase</fullName>
    </alternativeName>
</protein>
<dbReference type="PANTHER" id="PTHR33694:SF1">
    <property type="entry name" value="UDP-3-O-ACYL-N-ACETYLGLUCOSAMINE DEACETYLASE 1, MITOCHONDRIAL-RELATED"/>
    <property type="match status" value="1"/>
</dbReference>
<evidence type="ECO:0000256" key="10">
    <source>
        <dbReference type="ARBA" id="ARBA00023098"/>
    </source>
</evidence>
<dbReference type="InterPro" id="IPR015870">
    <property type="entry name" value="UDP-acyl_N-AcGlcN_deAcase_N"/>
</dbReference>
<comment type="similarity">
    <text evidence="12">Belongs to the LpxC family.</text>
</comment>
<proteinExistence type="inferred from homology"/>
<keyword evidence="7 12" id="KW-0479">Metal-binding</keyword>
<dbReference type="Proteomes" id="UP001149009">
    <property type="component" value="Unassembled WGS sequence"/>
</dbReference>
<dbReference type="AlphaFoldDB" id="A0A9X3B9L1"/>
<feature type="binding site" evidence="12">
    <location>
        <position position="256"/>
    </location>
    <ligand>
        <name>Zn(2+)</name>
        <dbReference type="ChEBI" id="CHEBI:29105"/>
    </ligand>
</feature>
<dbReference type="Gene3D" id="3.30.230.20">
    <property type="entry name" value="lpxc deacetylase, domain 1"/>
    <property type="match status" value="1"/>
</dbReference>
<keyword evidence="10 12" id="KW-0443">Lipid metabolism</keyword>
<comment type="function">
    <text evidence="2 12">Catalyzes the hydrolysis of UDP-3-O-myristoyl-N-acetylglucosamine to form UDP-3-O-myristoylglucosamine and acetate, the committed step in lipid A biosynthesis.</text>
</comment>
<dbReference type="NCBIfam" id="TIGR00325">
    <property type="entry name" value="lpxC"/>
    <property type="match status" value="1"/>
</dbReference>
<dbReference type="EMBL" id="JAODNV010000010">
    <property type="protein sequence ID" value="MCT8990606.1"/>
    <property type="molecule type" value="Genomic_DNA"/>
</dbReference>
<evidence type="ECO:0000256" key="8">
    <source>
        <dbReference type="ARBA" id="ARBA00022801"/>
    </source>
</evidence>
<dbReference type="PANTHER" id="PTHR33694">
    <property type="entry name" value="UDP-3-O-ACYL-N-ACETYLGLUCOSAMINE DEACETYLASE 1, MITOCHONDRIAL-RELATED"/>
    <property type="match status" value="1"/>
</dbReference>
<dbReference type="SUPFAM" id="SSF54211">
    <property type="entry name" value="Ribosomal protein S5 domain 2-like"/>
    <property type="match status" value="2"/>
</dbReference>